<comment type="caution">
    <text evidence="1">The sequence shown here is derived from an EMBL/GenBank/DDBJ whole genome shotgun (WGS) entry which is preliminary data.</text>
</comment>
<reference evidence="1 2" key="1">
    <citation type="submission" date="2018-10" db="EMBL/GenBank/DDBJ databases">
        <title>Sinomicrobium pectinilyticum sp. nov., a pectinase-producing bacterium isolated from alkaline and saline soil, and emended description of the genus Sinomicrobium.</title>
        <authorList>
            <person name="Cheng B."/>
            <person name="Li C."/>
            <person name="Lai Q."/>
            <person name="Du M."/>
            <person name="Shao Z."/>
            <person name="Xu P."/>
            <person name="Yang C."/>
        </authorList>
    </citation>
    <scope>NUCLEOTIDE SEQUENCE [LARGE SCALE GENOMIC DNA]</scope>
    <source>
        <strain evidence="1 2">5DNS001</strain>
    </source>
</reference>
<evidence type="ECO:0000313" key="2">
    <source>
        <dbReference type="Proteomes" id="UP000267469"/>
    </source>
</evidence>
<dbReference type="Proteomes" id="UP000267469">
    <property type="component" value="Unassembled WGS sequence"/>
</dbReference>
<sequence>MEYTKKTDRMDITIEAYRHTILVQQRWKYNWQVIIPTSHWTYDEKKNFHHKTDKLIWNQWSGRFMIRIEGSSDFAKQSGSRDFTVNFDIRWALSNAHWEVIVRKIPPGDFRRSRVRWTDRQIILDTEDIDSREVMPGFSQHPVSHEFGHTIGNVPHVVNHWDEYRKESPHYGDLYSIMNVGNELRSRHLDYLVQELNTMIPETTFTIAKLL</sequence>
<proteinExistence type="predicted"/>
<organism evidence="1 2">
    <name type="scientific">Sinomicrobium pectinilyticum</name>
    <dbReference type="NCBI Taxonomy" id="1084421"/>
    <lineage>
        <taxon>Bacteria</taxon>
        <taxon>Pseudomonadati</taxon>
        <taxon>Bacteroidota</taxon>
        <taxon>Flavobacteriia</taxon>
        <taxon>Flavobacteriales</taxon>
        <taxon>Flavobacteriaceae</taxon>
        <taxon>Sinomicrobium</taxon>
    </lineage>
</organism>
<dbReference type="OrthoDB" id="1441010at2"/>
<gene>
    <name evidence="1" type="ORF">ED312_15415</name>
</gene>
<accession>A0A3N0E608</accession>
<dbReference type="RefSeq" id="WP_123216916.1">
    <property type="nucleotide sequence ID" value="NZ_RJTM01000106.1"/>
</dbReference>
<evidence type="ECO:0000313" key="1">
    <source>
        <dbReference type="EMBL" id="RNL83270.1"/>
    </source>
</evidence>
<name>A0A3N0E608_SINP1</name>
<dbReference type="AlphaFoldDB" id="A0A3N0E608"/>
<dbReference type="EMBL" id="RJTM01000106">
    <property type="protein sequence ID" value="RNL83270.1"/>
    <property type="molecule type" value="Genomic_DNA"/>
</dbReference>
<keyword evidence="2" id="KW-1185">Reference proteome</keyword>
<protein>
    <submittedName>
        <fullName evidence="1">Uncharacterized protein</fullName>
    </submittedName>
</protein>